<proteinExistence type="predicted"/>
<evidence type="ECO:0000259" key="3">
    <source>
        <dbReference type="PROSITE" id="PS50893"/>
    </source>
</evidence>
<organism evidence="4">
    <name type="scientific">Candidatus Methanophaga sp. ANME-1 ERB7</name>
    <dbReference type="NCBI Taxonomy" id="2759913"/>
    <lineage>
        <taxon>Archaea</taxon>
        <taxon>Methanobacteriati</taxon>
        <taxon>Methanobacteriota</taxon>
        <taxon>Stenosarchaea group</taxon>
        <taxon>Methanomicrobia</taxon>
        <taxon>Candidatus Methanophagales</taxon>
        <taxon>Candidatus Methanophagaceae</taxon>
        <taxon>Candidatus Methanophaga</taxon>
    </lineage>
</organism>
<dbReference type="InterPro" id="IPR003593">
    <property type="entry name" value="AAA+_ATPase"/>
</dbReference>
<evidence type="ECO:0000256" key="2">
    <source>
        <dbReference type="ARBA" id="ARBA00022840"/>
    </source>
</evidence>
<dbReference type="PROSITE" id="PS00211">
    <property type="entry name" value="ABC_TRANSPORTER_1"/>
    <property type="match status" value="1"/>
</dbReference>
<dbReference type="InterPro" id="IPR017871">
    <property type="entry name" value="ABC_transporter-like_CS"/>
</dbReference>
<dbReference type="SMART" id="SM00382">
    <property type="entry name" value="AAA"/>
    <property type="match status" value="1"/>
</dbReference>
<evidence type="ECO:0000256" key="1">
    <source>
        <dbReference type="ARBA" id="ARBA00022741"/>
    </source>
</evidence>
<keyword evidence="2 4" id="KW-0067">ATP-binding</keyword>
<dbReference type="InterPro" id="IPR003439">
    <property type="entry name" value="ABC_transporter-like_ATP-bd"/>
</dbReference>
<dbReference type="GO" id="GO:0016887">
    <property type="term" value="F:ATP hydrolysis activity"/>
    <property type="evidence" value="ECO:0007669"/>
    <property type="project" value="InterPro"/>
</dbReference>
<sequence>MDCLLRVADLTKIFGTGCPYCLELTDGEYNICPKCGSIVACAGISFEVMPNEILGIVGESGSGKSTILKCLYFDLEPTRGSAYLNCYNSNIFKANSQAKRILRNFKMGMVYQNPGLGLRLGITAGGNIAEKLLAAEWRDVGKIRGRASGLLKRMEIPVVRMDEITQNFSGGMQQRVQIAKALANNPEILLLDELTTGLDVSVQARILDMIKEIQREFNIAILLVTHDLGVIRLMAERTIVMRNGRIIEDGLTDQILEDPQHEYTQLLVNSEV</sequence>
<protein>
    <submittedName>
        <fullName evidence="4">Vitamin B12 import ATP-binding protein BtuD</fullName>
    </submittedName>
</protein>
<dbReference type="GO" id="GO:0005524">
    <property type="term" value="F:ATP binding"/>
    <property type="evidence" value="ECO:0007669"/>
    <property type="project" value="UniProtKB-KW"/>
</dbReference>
<accession>A0A7G9Z4R1</accession>
<dbReference type="InterPro" id="IPR027417">
    <property type="entry name" value="P-loop_NTPase"/>
</dbReference>
<dbReference type="GO" id="GO:0019700">
    <property type="term" value="P:organic phosphonate catabolic process"/>
    <property type="evidence" value="ECO:0007669"/>
    <property type="project" value="TreeGrafter"/>
</dbReference>
<evidence type="ECO:0000313" key="4">
    <source>
        <dbReference type="EMBL" id="QNO55245.1"/>
    </source>
</evidence>
<dbReference type="Gene3D" id="3.40.50.300">
    <property type="entry name" value="P-loop containing nucleotide triphosphate hydrolases"/>
    <property type="match status" value="1"/>
</dbReference>
<dbReference type="EMBL" id="MT631606">
    <property type="protein sequence ID" value="QNO55245.1"/>
    <property type="molecule type" value="Genomic_DNA"/>
</dbReference>
<feature type="domain" description="ABC transporter" evidence="3">
    <location>
        <begin position="5"/>
        <end position="268"/>
    </location>
</feature>
<reference evidence="4" key="1">
    <citation type="submission" date="2020-06" db="EMBL/GenBank/DDBJ databases">
        <title>Unique genomic features of the anaerobic methanotrophic archaea.</title>
        <authorList>
            <person name="Chadwick G.L."/>
            <person name="Skennerton C.T."/>
            <person name="Laso-Perez R."/>
            <person name="Leu A.O."/>
            <person name="Speth D.R."/>
            <person name="Yu H."/>
            <person name="Morgan-Lang C."/>
            <person name="Hatzenpichler R."/>
            <person name="Goudeau D."/>
            <person name="Malmstrom R."/>
            <person name="Brazelton W.J."/>
            <person name="Woyke T."/>
            <person name="Hallam S.J."/>
            <person name="Tyson G.W."/>
            <person name="Wegener G."/>
            <person name="Boetius A."/>
            <person name="Orphan V."/>
        </authorList>
    </citation>
    <scope>NUCLEOTIDE SEQUENCE</scope>
</reference>
<keyword evidence="1" id="KW-0547">Nucleotide-binding</keyword>
<dbReference type="PANTHER" id="PTHR42764:SF1">
    <property type="entry name" value="PHOSPHONATES UTILIZATION ATP-BINDING PROTEIN PHNK-RELATED"/>
    <property type="match status" value="1"/>
</dbReference>
<dbReference type="PROSITE" id="PS50893">
    <property type="entry name" value="ABC_TRANSPORTER_2"/>
    <property type="match status" value="1"/>
</dbReference>
<name>A0A7G9Z4R1_9EURY</name>
<dbReference type="SUPFAM" id="SSF52540">
    <property type="entry name" value="P-loop containing nucleoside triphosphate hydrolases"/>
    <property type="match status" value="1"/>
</dbReference>
<dbReference type="InterPro" id="IPR012700">
    <property type="entry name" value="PhnK"/>
</dbReference>
<gene>
    <name evidence="4" type="primary">btuD</name>
    <name evidence="4" type="ORF">MHJDHPNH_00047</name>
</gene>
<dbReference type="Pfam" id="PF00005">
    <property type="entry name" value="ABC_tran"/>
    <property type="match status" value="1"/>
</dbReference>
<dbReference type="PIRSF" id="PIRSF037116">
    <property type="entry name" value="CP_lyase_PhnK"/>
    <property type="match status" value="1"/>
</dbReference>
<dbReference type="AlphaFoldDB" id="A0A7G9Z4R1"/>
<dbReference type="CDD" id="cd03257">
    <property type="entry name" value="ABC_NikE_OppD_transporters"/>
    <property type="match status" value="1"/>
</dbReference>
<dbReference type="PANTHER" id="PTHR42764">
    <property type="entry name" value="PHOSPHONATES UTILIZATION ATP-BINDING PROTEIN PHNK-RELATED"/>
    <property type="match status" value="1"/>
</dbReference>